<sequence>MSQASSASPCQGTNDFVIRFANTNGTGSASANNMFAKAIIRMGIPVSAKNIFPSNIQGMPTWYEVRINENNYLARRGGKAELVVAMNAQSMAQDIDSVKTGGYLLYDSSKQLADEQFRQDITYLGMPISAICQKEYQDPRQRQLFKNVIYVGALAALLNIEFEVLKALVGDQFKGKEKLITPNIYALELGYQFANHHFDCPLAIRVERRDLLQDRIMVDGNTATALGAVYGGAIVAGWYPITPSTSVVEKFGNYCQRLRIDPASGKKNFALIQAEDELAAIGIAIGAGWNGARAFTATSGPGISLMSEFLGLAYFAEIPMVLIDVQRAGPSTGMPTRTQQSDILSCAYASHGDTKQVLLFPDSPKECFDLTAEAFELADQLQTPVIVMSDLDLGMNDHLSEPFSWDDNKQYNLGKVLSAEQLDSIERYGRYLDSDGDGICYRTLPGTHETKGAFFTRGTSRNEYAAYTEKSDDYVANMERLIKKFDTAAKLVPKPLITQGQKLAKLGLIYYGTSSHAINEVLAELKEHGLSADTLRIKAFPFQPEISKFIEQHQEVFIIEQNRDGQMRTLLINELAIAPEKLISIANCDGLPLTSEYVVNGILSSLSNELSNQQVG</sequence>
<dbReference type="Pfam" id="PF01855">
    <property type="entry name" value="POR_N"/>
    <property type="match status" value="1"/>
</dbReference>
<dbReference type="Gene3D" id="3.40.50.970">
    <property type="match status" value="1"/>
</dbReference>
<dbReference type="Gene3D" id="3.40.50.920">
    <property type="match status" value="1"/>
</dbReference>
<proteinExistence type="predicted"/>
<dbReference type="InterPro" id="IPR050722">
    <property type="entry name" value="Pyruvate:ferred/Flavod_OxRd"/>
</dbReference>
<feature type="domain" description="Pyruvate flavodoxin/ferredoxin oxidoreductase pyrimidine binding" evidence="3">
    <location>
        <begin position="228"/>
        <end position="390"/>
    </location>
</feature>
<dbReference type="RefSeq" id="WP_284245634.1">
    <property type="nucleotide sequence ID" value="NZ_BSST01000001.1"/>
</dbReference>
<organism evidence="4 5">
    <name type="scientific">Thalassotalea insulae</name>
    <dbReference type="NCBI Taxonomy" id="2056778"/>
    <lineage>
        <taxon>Bacteria</taxon>
        <taxon>Pseudomonadati</taxon>
        <taxon>Pseudomonadota</taxon>
        <taxon>Gammaproteobacteria</taxon>
        <taxon>Alteromonadales</taxon>
        <taxon>Colwelliaceae</taxon>
        <taxon>Thalassotalea</taxon>
    </lineage>
</organism>
<dbReference type="SUPFAM" id="SSF53323">
    <property type="entry name" value="Pyruvate-ferredoxin oxidoreductase, PFOR, domain III"/>
    <property type="match status" value="1"/>
</dbReference>
<name>A0ABQ6GWY1_9GAMM</name>
<dbReference type="InterPro" id="IPR029061">
    <property type="entry name" value="THDP-binding"/>
</dbReference>
<dbReference type="CDD" id="cd07034">
    <property type="entry name" value="TPP_PYR_PFOR_IOR-alpha_like"/>
    <property type="match status" value="1"/>
</dbReference>
<dbReference type="SUPFAM" id="SSF52518">
    <property type="entry name" value="Thiamin diphosphate-binding fold (THDP-binding)"/>
    <property type="match status" value="1"/>
</dbReference>
<dbReference type="InterPro" id="IPR022367">
    <property type="entry name" value="2-oxoacid/accept_OxRdtase_asu"/>
</dbReference>
<comment type="caution">
    <text evidence="4">The sequence shown here is derived from an EMBL/GenBank/DDBJ whole genome shotgun (WGS) entry which is preliminary data.</text>
</comment>
<dbReference type="Proteomes" id="UP001157186">
    <property type="component" value="Unassembled WGS sequence"/>
</dbReference>
<reference evidence="4 5" key="1">
    <citation type="submission" date="2023-03" db="EMBL/GenBank/DDBJ databases">
        <title>Draft genome sequence of Thalassotalea insulae KCTC 62186T.</title>
        <authorList>
            <person name="Sawabe T."/>
        </authorList>
    </citation>
    <scope>NUCLEOTIDE SEQUENCE [LARGE SCALE GENOMIC DNA]</scope>
    <source>
        <strain evidence="4 5">KCTC 62186</strain>
    </source>
</reference>
<evidence type="ECO:0000259" key="2">
    <source>
        <dbReference type="Pfam" id="PF01558"/>
    </source>
</evidence>
<dbReference type="Gene3D" id="3.40.920.10">
    <property type="entry name" value="Pyruvate-ferredoxin oxidoreductase, PFOR, domain III"/>
    <property type="match status" value="1"/>
</dbReference>
<gene>
    <name evidence="4" type="ORF">tinsulaeT_30440</name>
</gene>
<dbReference type="PANTHER" id="PTHR32154">
    <property type="entry name" value="PYRUVATE-FLAVODOXIN OXIDOREDUCTASE-RELATED"/>
    <property type="match status" value="1"/>
</dbReference>
<keyword evidence="1" id="KW-0560">Oxidoreductase</keyword>
<dbReference type="InterPro" id="IPR009014">
    <property type="entry name" value="Transketo_C/PFOR_II"/>
</dbReference>
<dbReference type="NCBIfam" id="TIGR03710">
    <property type="entry name" value="OAFO_sf"/>
    <property type="match status" value="1"/>
</dbReference>
<evidence type="ECO:0000313" key="4">
    <source>
        <dbReference type="EMBL" id="GLX79704.1"/>
    </source>
</evidence>
<accession>A0ABQ6GWY1</accession>
<dbReference type="InterPro" id="IPR019752">
    <property type="entry name" value="Pyrv/ketoisovalerate_OxRed_cat"/>
</dbReference>
<dbReference type="PANTHER" id="PTHR32154:SF29">
    <property type="entry name" value="BLR6743 PROTEIN"/>
    <property type="match status" value="1"/>
</dbReference>
<evidence type="ECO:0000313" key="5">
    <source>
        <dbReference type="Proteomes" id="UP001157186"/>
    </source>
</evidence>
<dbReference type="InterPro" id="IPR002880">
    <property type="entry name" value="Pyrv_Fd/Flavodoxin_OxRdtase_N"/>
</dbReference>
<protein>
    <submittedName>
        <fullName evidence="4">Ferredoxin oxidoreductase</fullName>
    </submittedName>
</protein>
<dbReference type="EMBL" id="BSST01000001">
    <property type="protein sequence ID" value="GLX79704.1"/>
    <property type="molecule type" value="Genomic_DNA"/>
</dbReference>
<dbReference type="SUPFAM" id="SSF52922">
    <property type="entry name" value="TK C-terminal domain-like"/>
    <property type="match status" value="1"/>
</dbReference>
<dbReference type="InterPro" id="IPR002869">
    <property type="entry name" value="Pyrv_flavodox_OxRed_cen"/>
</dbReference>
<dbReference type="Pfam" id="PF01558">
    <property type="entry name" value="POR"/>
    <property type="match status" value="1"/>
</dbReference>
<evidence type="ECO:0000256" key="1">
    <source>
        <dbReference type="ARBA" id="ARBA00023002"/>
    </source>
</evidence>
<feature type="domain" description="Pyruvate/ketoisovalerate oxidoreductase catalytic" evidence="2">
    <location>
        <begin position="25"/>
        <end position="192"/>
    </location>
</feature>
<keyword evidence="5" id="KW-1185">Reference proteome</keyword>
<evidence type="ECO:0000259" key="3">
    <source>
        <dbReference type="Pfam" id="PF01855"/>
    </source>
</evidence>